<dbReference type="EMBL" id="CP129683">
    <property type="protein sequence ID" value="XDS50205.1"/>
    <property type="molecule type" value="Genomic_DNA"/>
</dbReference>
<evidence type="ECO:0000313" key="2">
    <source>
        <dbReference type="EMBL" id="XDS48981.1"/>
    </source>
</evidence>
<dbReference type="KEGG" id="bfk:QN062_07340"/>
<organism evidence="3">
    <name type="scientific">Bifidobacterium fermentum</name>
    <dbReference type="NCBI Taxonomy" id="3059035"/>
    <lineage>
        <taxon>Bacteria</taxon>
        <taxon>Bacillati</taxon>
        <taxon>Actinomycetota</taxon>
        <taxon>Actinomycetes</taxon>
        <taxon>Bifidobacteriales</taxon>
        <taxon>Bifidobacteriaceae</taxon>
        <taxon>Bifidobacterium</taxon>
    </lineage>
</organism>
<accession>A0AB39UNJ7</accession>
<dbReference type="AlphaFoldDB" id="A0AB39UNJ7"/>
<dbReference type="SUPFAM" id="SSF56300">
    <property type="entry name" value="Metallo-dependent phosphatases"/>
    <property type="match status" value="1"/>
</dbReference>
<gene>
    <name evidence="3" type="ORF">QN062_07340</name>
    <name evidence="2" type="ORF">QN216_01535</name>
    <name evidence="1" type="ORF">QN217_08920</name>
</gene>
<dbReference type="PANTHER" id="PTHR32440:SF11">
    <property type="entry name" value="METALLOPHOSPHOESTERASE DOMAIN-CONTAINING PROTEIN"/>
    <property type="match status" value="1"/>
</dbReference>
<dbReference type="CDD" id="cd07383">
    <property type="entry name" value="MPP_Dcr2"/>
    <property type="match status" value="1"/>
</dbReference>
<dbReference type="GO" id="GO:0005737">
    <property type="term" value="C:cytoplasm"/>
    <property type="evidence" value="ECO:0007669"/>
    <property type="project" value="TreeGrafter"/>
</dbReference>
<name>A0AB39UNJ7_9BIFI</name>
<dbReference type="GO" id="GO:0016788">
    <property type="term" value="F:hydrolase activity, acting on ester bonds"/>
    <property type="evidence" value="ECO:0007669"/>
    <property type="project" value="TreeGrafter"/>
</dbReference>
<evidence type="ECO:0000313" key="1">
    <source>
        <dbReference type="EMBL" id="XDS46239.1"/>
    </source>
</evidence>
<dbReference type="EMBL" id="CP129682">
    <property type="protein sequence ID" value="XDS48981.1"/>
    <property type="molecule type" value="Genomic_DNA"/>
</dbReference>
<proteinExistence type="predicted"/>
<dbReference type="RefSeq" id="WP_369341177.1">
    <property type="nucleotide sequence ID" value="NZ_CP129675.1"/>
</dbReference>
<reference evidence="3" key="1">
    <citation type="submission" date="2023-07" db="EMBL/GenBank/DDBJ databases">
        <title>Bifidobacterium aquikefiriaerophilum sp. nov. and Bifidobacterium eccum sp. nov., isolated from water kefir.</title>
        <authorList>
            <person name="Breselge S."/>
            <person name="Bellassi P."/>
            <person name="Barcenilla C."/>
            <person name="Alvarez-Ordonez A."/>
            <person name="Morelli L."/>
            <person name="Cotter P.D."/>
        </authorList>
    </citation>
    <scope>NUCLEOTIDE SEQUENCE</scope>
    <source>
        <strain evidence="3">WK012_4_13</strain>
        <strain evidence="2">WK013_4_14</strain>
        <strain evidence="1">WK048_4_13</strain>
    </source>
</reference>
<dbReference type="PANTHER" id="PTHR32440">
    <property type="entry name" value="PHOSPHATASE DCR2-RELATED-RELATED"/>
    <property type="match status" value="1"/>
</dbReference>
<evidence type="ECO:0000313" key="3">
    <source>
        <dbReference type="EMBL" id="XDS50205.1"/>
    </source>
</evidence>
<sequence>MNQSRSLSFRKDGTFRVLQLADVQDGPNVSSDAIALISQAIERADPDLVVLTGDQIRGYDPAYTQTFISRHGNAYGDHIGLGVRVEQLLSQRSRPCADPVDPAADIDSKLENTRGKVRSTLRQFLDPIVSHHIPFAVTYGNHDFQCGIPVEEQDDMYREFDGCINPSVSEHTGASGPSCVSPACEPGTFSIDISSSRSSSAAMSIVMVNSGDFEPGGGYGAPSANAIEWLGRSVGHEQKDGAAIPSIVFQHIPPEEFYQCLKRVSPFTPHAVEGYRRFSDSCYVINREVCRPGSVLGEGPCCSERNVGEVSALRNAGNCFALYCGHDHKNSFVGHVDGIDLGYAPTCGFCSYGPKARERALRLFVFQEDSPESYETRLLTYGDLVGRRAHDPIRLLAGEYMVSDASGMRNLLRHPAIGVGALAVASKAVIMLAKDMMGRQVNVKEH</sequence>
<dbReference type="EMBL" id="CP129675">
    <property type="protein sequence ID" value="XDS46239.1"/>
    <property type="molecule type" value="Genomic_DNA"/>
</dbReference>
<dbReference type="InterPro" id="IPR029052">
    <property type="entry name" value="Metallo-depent_PP-like"/>
</dbReference>
<protein>
    <submittedName>
        <fullName evidence="3">Metallophosphoesterase family protein</fullName>
    </submittedName>
</protein>